<dbReference type="Pfam" id="PF04699">
    <property type="entry name" value="P16-Arc"/>
    <property type="match status" value="1"/>
</dbReference>
<keyword evidence="9" id="KW-1185">Reference proteome</keyword>
<organism evidence="8 9">
    <name type="scientific">Metschnikowia aff. pulcherrima</name>
    <dbReference type="NCBI Taxonomy" id="2163413"/>
    <lineage>
        <taxon>Eukaryota</taxon>
        <taxon>Fungi</taxon>
        <taxon>Dikarya</taxon>
        <taxon>Ascomycota</taxon>
        <taxon>Saccharomycotina</taxon>
        <taxon>Pichiomycetes</taxon>
        <taxon>Metschnikowiaceae</taxon>
        <taxon>Metschnikowia</taxon>
    </lineage>
</organism>
<evidence type="ECO:0000256" key="4">
    <source>
        <dbReference type="ARBA" id="ARBA00023212"/>
    </source>
</evidence>
<evidence type="ECO:0000313" key="9">
    <source>
        <dbReference type="Proteomes" id="UP000292447"/>
    </source>
</evidence>
<comment type="function">
    <text evidence="6">Functions as a component of the Arp2/3 complex which is involved in regulation of actin polymerization and together with an activating nucleation-promoting factor (NPF) mediates the formation of branched actin networks.</text>
</comment>
<evidence type="ECO:0000256" key="1">
    <source>
        <dbReference type="ARBA" id="ARBA00004245"/>
    </source>
</evidence>
<dbReference type="InterPro" id="IPR036743">
    <property type="entry name" value="ARPC5_sf"/>
</dbReference>
<keyword evidence="4 7" id="KW-0206">Cytoskeleton</keyword>
<accession>A0A4P6XIF3</accession>
<dbReference type="GO" id="GO:0030833">
    <property type="term" value="P:regulation of actin filament polymerization"/>
    <property type="evidence" value="ECO:0007669"/>
    <property type="project" value="InterPro"/>
</dbReference>
<dbReference type="GO" id="GO:0034314">
    <property type="term" value="P:Arp2/3 complex-mediated actin nucleation"/>
    <property type="evidence" value="ECO:0007669"/>
    <property type="project" value="InterPro"/>
</dbReference>
<evidence type="ECO:0000256" key="6">
    <source>
        <dbReference type="ARBA" id="ARBA00060329"/>
    </source>
</evidence>
<dbReference type="STRING" id="2163413.A0A4P6XIF3"/>
<dbReference type="EMBL" id="CP034456">
    <property type="protein sequence ID" value="QBM85826.1"/>
    <property type="molecule type" value="Genomic_DNA"/>
</dbReference>
<evidence type="ECO:0000256" key="7">
    <source>
        <dbReference type="RuleBase" id="RU004301"/>
    </source>
</evidence>
<dbReference type="GO" id="GO:0044396">
    <property type="term" value="P:actin cortical patch organization"/>
    <property type="evidence" value="ECO:0007669"/>
    <property type="project" value="UniProtKB-ARBA"/>
</dbReference>
<dbReference type="SUPFAM" id="SSF69103">
    <property type="entry name" value="Arp2/3 complex 16 kDa subunit ARPC5"/>
    <property type="match status" value="1"/>
</dbReference>
<gene>
    <name evidence="8" type="primary">MPUL0A04540</name>
    <name evidence="8" type="ORF">METSCH_A04540</name>
</gene>
<dbReference type="GO" id="GO:0005885">
    <property type="term" value="C:Arp2/3 protein complex"/>
    <property type="evidence" value="ECO:0007669"/>
    <property type="project" value="InterPro"/>
</dbReference>
<dbReference type="InterPro" id="IPR006789">
    <property type="entry name" value="ARPC5"/>
</dbReference>
<comment type="subcellular location">
    <subcellularLocation>
        <location evidence="1">Cytoplasm</location>
        <location evidence="1">Cytoskeleton</location>
    </subcellularLocation>
</comment>
<keyword evidence="3" id="KW-0963">Cytoplasm</keyword>
<evidence type="ECO:0000256" key="2">
    <source>
        <dbReference type="ARBA" id="ARBA00006084"/>
    </source>
</evidence>
<name>A0A4P6XIF3_9ASCO</name>
<dbReference type="Gene3D" id="1.25.40.190">
    <property type="entry name" value="Actin-related protein 2/3 complex subunit 5"/>
    <property type="match status" value="1"/>
</dbReference>
<evidence type="ECO:0000313" key="8">
    <source>
        <dbReference type="EMBL" id="QBM85826.1"/>
    </source>
</evidence>
<evidence type="ECO:0000256" key="5">
    <source>
        <dbReference type="ARBA" id="ARBA00040214"/>
    </source>
</evidence>
<reference evidence="9" key="1">
    <citation type="submission" date="2019-03" db="EMBL/GenBank/DDBJ databases">
        <title>Snf2 controls pulcherriminic acid biosynthesis and connects pigmentation and antifungal activity of the yeast Metschnikowia pulcherrima.</title>
        <authorList>
            <person name="Gore-Lloyd D."/>
            <person name="Sumann I."/>
            <person name="Brachmann A.O."/>
            <person name="Schneeberger K."/>
            <person name="Ortiz-Merino R.A."/>
            <person name="Moreno-Beltran M."/>
            <person name="Schlaefli M."/>
            <person name="Kirner P."/>
            <person name="Santos Kron A."/>
            <person name="Wolfe K.H."/>
            <person name="Piel J."/>
            <person name="Ahrens C.H."/>
            <person name="Henk D."/>
            <person name="Freimoser F.M."/>
        </authorList>
    </citation>
    <scope>NUCLEOTIDE SEQUENCE [LARGE SCALE GENOMIC DNA]</scope>
    <source>
        <strain evidence="9">APC 1.2</strain>
    </source>
</reference>
<comment type="similarity">
    <text evidence="2 7">Belongs to the ARPC5 family.</text>
</comment>
<dbReference type="AlphaFoldDB" id="A0A4P6XIF3"/>
<dbReference type="PANTHER" id="PTHR12644">
    <property type="entry name" value="ARP2/3 COMPLEX 16 KD SUBUNIT P16-ARC"/>
    <property type="match status" value="1"/>
</dbReference>
<evidence type="ECO:0000256" key="3">
    <source>
        <dbReference type="ARBA" id="ARBA00022490"/>
    </source>
</evidence>
<dbReference type="PIRSF" id="PIRSF039096">
    <property type="entry name" value="p16-ARC"/>
    <property type="match status" value="1"/>
</dbReference>
<sequence length="155" mass="17622">MEDWRRIDIDALEPENHLSKQDLEPDLPPVSHDEITSIAQKVKQSLSLGQFLAALQTALDTPPYVSDQKTKNLHTETVFEVLASIKNNHNINEFPTFVSQLSSDQQDTLIKYIYKIMSTNYGAKHGALLLSWFEKTVDVTGMGPVVRFYSDRRTV</sequence>
<proteinExistence type="inferred from homology"/>
<protein>
    <recommendedName>
        <fullName evidence="5 7">Actin-related protein 2/3 complex subunit 5</fullName>
    </recommendedName>
</protein>
<comment type="function">
    <text evidence="7">Functions as component of the Arp2/3 complex which is involved in regulation of actin polymerization and together with an activating nucleation-promoting factor (NPF) mediates the formation of branched actin networks. Arp2/3 complex plays a critical role in the control of cell morphogenesis via the modulation of cell polarity development.</text>
</comment>
<dbReference type="Proteomes" id="UP000292447">
    <property type="component" value="Chromosome I"/>
</dbReference>
<dbReference type="FunFam" id="1.25.40.190:FF:000003">
    <property type="entry name" value="Actin-related protein 2/3 complex subunit 5"/>
    <property type="match status" value="1"/>
</dbReference>